<name>A0ABX1W2U9_9SPHI</name>
<dbReference type="RefSeq" id="WP_217452267.1">
    <property type="nucleotide sequence ID" value="NZ_JABFCR010000054.1"/>
</dbReference>
<gene>
    <name evidence="1" type="ORF">HK413_11450</name>
</gene>
<keyword evidence="2" id="KW-1185">Reference proteome</keyword>
<evidence type="ECO:0000313" key="1">
    <source>
        <dbReference type="EMBL" id="NNU34556.1"/>
    </source>
</evidence>
<dbReference type="Proteomes" id="UP000566071">
    <property type="component" value="Unassembled WGS sequence"/>
</dbReference>
<dbReference type="EMBL" id="JABFCR010000054">
    <property type="protein sequence ID" value="NNU34556.1"/>
    <property type="molecule type" value="Genomic_DNA"/>
</dbReference>
<organism evidence="1 2">
    <name type="scientific">Mucilaginibacter humi</name>
    <dbReference type="NCBI Taxonomy" id="2732510"/>
    <lineage>
        <taxon>Bacteria</taxon>
        <taxon>Pseudomonadati</taxon>
        <taxon>Bacteroidota</taxon>
        <taxon>Sphingobacteriia</taxon>
        <taxon>Sphingobacteriales</taxon>
        <taxon>Sphingobacteriaceae</taxon>
        <taxon>Mucilaginibacter</taxon>
    </lineage>
</organism>
<proteinExistence type="predicted"/>
<reference evidence="1 2" key="1">
    <citation type="submission" date="2020-05" db="EMBL/GenBank/DDBJ databases">
        <authorList>
            <person name="Khan S.A."/>
            <person name="Jeon C.O."/>
            <person name="Chun B.H."/>
        </authorList>
    </citation>
    <scope>NUCLEOTIDE SEQUENCE [LARGE SCALE GENOMIC DNA]</scope>
    <source>
        <strain evidence="1 2">S1162</strain>
    </source>
</reference>
<evidence type="ECO:0000313" key="2">
    <source>
        <dbReference type="Proteomes" id="UP000566071"/>
    </source>
</evidence>
<sequence>MPRKGCYFFLDEKVTKKSSHPGGFSAAQALCAAKPAKPRARSFCRPLSRRARASGKITNARTAAQAHLFYRLSPEAARMTIRKEPTFSYICKMKKKRKGLSARRAGSMALRVEVIGLT</sequence>
<protein>
    <submittedName>
        <fullName evidence="1">Uncharacterized protein</fullName>
    </submittedName>
</protein>
<comment type="caution">
    <text evidence="1">The sequence shown here is derived from an EMBL/GenBank/DDBJ whole genome shotgun (WGS) entry which is preliminary data.</text>
</comment>
<accession>A0ABX1W2U9</accession>